<dbReference type="AlphaFoldDB" id="A0A0F9E3U6"/>
<protein>
    <submittedName>
        <fullName evidence="1">Uncharacterized protein</fullName>
    </submittedName>
</protein>
<dbReference type="EMBL" id="LAZR01029025">
    <property type="protein sequence ID" value="KKL60806.1"/>
    <property type="molecule type" value="Genomic_DNA"/>
</dbReference>
<reference evidence="1" key="1">
    <citation type="journal article" date="2015" name="Nature">
        <title>Complex archaea that bridge the gap between prokaryotes and eukaryotes.</title>
        <authorList>
            <person name="Spang A."/>
            <person name="Saw J.H."/>
            <person name="Jorgensen S.L."/>
            <person name="Zaremba-Niedzwiedzka K."/>
            <person name="Martijn J."/>
            <person name="Lind A.E."/>
            <person name="van Eijk R."/>
            <person name="Schleper C."/>
            <person name="Guy L."/>
            <person name="Ettema T.J."/>
        </authorList>
    </citation>
    <scope>NUCLEOTIDE SEQUENCE</scope>
</reference>
<accession>A0A0F9E3U6</accession>
<comment type="caution">
    <text evidence="1">The sequence shown here is derived from an EMBL/GenBank/DDBJ whole genome shotgun (WGS) entry which is preliminary data.</text>
</comment>
<gene>
    <name evidence="1" type="ORF">LCGC14_2201590</name>
</gene>
<name>A0A0F9E3U6_9ZZZZ</name>
<proteinExistence type="predicted"/>
<evidence type="ECO:0000313" key="1">
    <source>
        <dbReference type="EMBL" id="KKL60806.1"/>
    </source>
</evidence>
<organism evidence="1">
    <name type="scientific">marine sediment metagenome</name>
    <dbReference type="NCBI Taxonomy" id="412755"/>
    <lineage>
        <taxon>unclassified sequences</taxon>
        <taxon>metagenomes</taxon>
        <taxon>ecological metagenomes</taxon>
    </lineage>
</organism>
<sequence>MDIKKKVADSLIQYKDGHCPPDISEAKCADFKSCCSVCWSESLIPLVRADMQREIANLMAEERCDPDVMPYFEDYCWLPRDVWRALRLGMFKSGTFKANPTSEVEE</sequence>